<proteinExistence type="predicted"/>
<keyword evidence="2" id="KW-1185">Reference proteome</keyword>
<evidence type="ECO:0000313" key="1">
    <source>
        <dbReference type="EMBL" id="MPC29149.1"/>
    </source>
</evidence>
<protein>
    <submittedName>
        <fullName evidence="1">Uncharacterized protein</fullName>
    </submittedName>
</protein>
<organism evidence="1 2">
    <name type="scientific">Portunus trituberculatus</name>
    <name type="common">Swimming crab</name>
    <name type="synonym">Neptunus trituberculatus</name>
    <dbReference type="NCBI Taxonomy" id="210409"/>
    <lineage>
        <taxon>Eukaryota</taxon>
        <taxon>Metazoa</taxon>
        <taxon>Ecdysozoa</taxon>
        <taxon>Arthropoda</taxon>
        <taxon>Crustacea</taxon>
        <taxon>Multicrustacea</taxon>
        <taxon>Malacostraca</taxon>
        <taxon>Eumalacostraca</taxon>
        <taxon>Eucarida</taxon>
        <taxon>Decapoda</taxon>
        <taxon>Pleocyemata</taxon>
        <taxon>Brachyura</taxon>
        <taxon>Eubrachyura</taxon>
        <taxon>Portunoidea</taxon>
        <taxon>Portunidae</taxon>
        <taxon>Portuninae</taxon>
        <taxon>Portunus</taxon>
    </lineage>
</organism>
<name>A0A5B7E6V5_PORTR</name>
<accession>A0A5B7E6V5</accession>
<dbReference type="AlphaFoldDB" id="A0A5B7E6V5"/>
<dbReference type="EMBL" id="VSRR010002024">
    <property type="protein sequence ID" value="MPC29149.1"/>
    <property type="molecule type" value="Genomic_DNA"/>
</dbReference>
<reference evidence="1 2" key="1">
    <citation type="submission" date="2019-05" db="EMBL/GenBank/DDBJ databases">
        <title>Another draft genome of Portunus trituberculatus and its Hox gene families provides insights of decapod evolution.</title>
        <authorList>
            <person name="Jeong J.-H."/>
            <person name="Song I."/>
            <person name="Kim S."/>
            <person name="Choi T."/>
            <person name="Kim D."/>
            <person name="Ryu S."/>
            <person name="Kim W."/>
        </authorList>
    </citation>
    <scope>NUCLEOTIDE SEQUENCE [LARGE SCALE GENOMIC DNA]</scope>
    <source>
        <tissue evidence="1">Muscle</tissue>
    </source>
</reference>
<dbReference type="Proteomes" id="UP000324222">
    <property type="component" value="Unassembled WGS sequence"/>
</dbReference>
<evidence type="ECO:0000313" key="2">
    <source>
        <dbReference type="Proteomes" id="UP000324222"/>
    </source>
</evidence>
<comment type="caution">
    <text evidence="1">The sequence shown here is derived from an EMBL/GenBank/DDBJ whole genome shotgun (WGS) entry which is preliminary data.</text>
</comment>
<sequence>MLASRDGAYYSGLRHMGREGAWAATCVPCLFLHAPSEGCITARRQARRCMLWPRPHQSPSLVPPAIHPQPWAKDENVWEGRAAPQAIQVAKETC</sequence>
<gene>
    <name evidence="1" type="ORF">E2C01_022369</name>
</gene>